<feature type="transmembrane region" description="Helical" evidence="6">
    <location>
        <begin position="179"/>
        <end position="201"/>
    </location>
</feature>
<feature type="transmembrane region" description="Helical" evidence="6">
    <location>
        <begin position="254"/>
        <end position="279"/>
    </location>
</feature>
<proteinExistence type="predicted"/>
<gene>
    <name evidence="7" type="ORF">DdX_15311</name>
</gene>
<dbReference type="Pfam" id="PF13520">
    <property type="entry name" value="AA_permease_2"/>
    <property type="match status" value="1"/>
</dbReference>
<dbReference type="Gene3D" id="1.20.1740.10">
    <property type="entry name" value="Amino acid/polyamine transporter I"/>
    <property type="match status" value="1"/>
</dbReference>
<keyword evidence="4 6" id="KW-0472">Membrane</keyword>
<reference evidence="7" key="1">
    <citation type="submission" date="2022-01" db="EMBL/GenBank/DDBJ databases">
        <title>Genome Sequence Resource for Two Populations of Ditylenchus destructor, the Migratory Endoparasitic Phytonematode.</title>
        <authorList>
            <person name="Zhang H."/>
            <person name="Lin R."/>
            <person name="Xie B."/>
        </authorList>
    </citation>
    <scope>NUCLEOTIDE SEQUENCE</scope>
    <source>
        <strain evidence="7">BazhouSP</strain>
    </source>
</reference>
<organism evidence="7 8">
    <name type="scientific">Ditylenchus destructor</name>
    <dbReference type="NCBI Taxonomy" id="166010"/>
    <lineage>
        <taxon>Eukaryota</taxon>
        <taxon>Metazoa</taxon>
        <taxon>Ecdysozoa</taxon>
        <taxon>Nematoda</taxon>
        <taxon>Chromadorea</taxon>
        <taxon>Rhabditida</taxon>
        <taxon>Tylenchina</taxon>
        <taxon>Tylenchomorpha</taxon>
        <taxon>Sphaerularioidea</taxon>
        <taxon>Anguinidae</taxon>
        <taxon>Anguininae</taxon>
        <taxon>Ditylenchus</taxon>
    </lineage>
</organism>
<dbReference type="FunFam" id="1.20.1740.10:FF:000058">
    <property type="entry name" value="Amino Acid Transporter"/>
    <property type="match status" value="1"/>
</dbReference>
<evidence type="ECO:0000256" key="3">
    <source>
        <dbReference type="ARBA" id="ARBA00022989"/>
    </source>
</evidence>
<name>A0AAD4R0Y8_9BILA</name>
<dbReference type="Proteomes" id="UP001201812">
    <property type="component" value="Unassembled WGS sequence"/>
</dbReference>
<feature type="transmembrane region" description="Helical" evidence="6">
    <location>
        <begin position="54"/>
        <end position="76"/>
    </location>
</feature>
<dbReference type="PANTHER" id="PTHR11785:SF523">
    <property type="entry name" value="AMINO ACID TRANSPORTER PROTEIN 6"/>
    <property type="match status" value="1"/>
</dbReference>
<feature type="region of interest" description="Disordered" evidence="5">
    <location>
        <begin position="504"/>
        <end position="544"/>
    </location>
</feature>
<dbReference type="InterPro" id="IPR002293">
    <property type="entry name" value="AA/rel_permease1"/>
</dbReference>
<dbReference type="PANTHER" id="PTHR11785">
    <property type="entry name" value="AMINO ACID TRANSPORTER"/>
    <property type="match status" value="1"/>
</dbReference>
<feature type="transmembrane region" description="Helical" evidence="6">
    <location>
        <begin position="410"/>
        <end position="433"/>
    </location>
</feature>
<keyword evidence="3 6" id="KW-1133">Transmembrane helix</keyword>
<dbReference type="InterPro" id="IPR050598">
    <property type="entry name" value="AminoAcid_Transporter"/>
</dbReference>
<sequence>MTKVAQDGVAPEVETVSPKNKMGLLGGISYIVGNIVGAGIFITPTAILTNTNSVGLSLFIWIFTGVIAALGSFSYIELGTAIHESGCDFAYACYVKWYALAFCYMCVGCLVHYPAVVAIQAQTFSEYLFVGLNLAGCDTAPNGLFSTYAARKLLEVALISILVYLNFFSLRKFVSRFNILATTAKIMATASIIIIGLYFLIAKGRVQNFNEPFKNSTFSSSNLVSALFAGLFSYDGWDILNFGTEEIVSPRRTLPLSIIIGMSIVCSIYVLINVAYFTVLDVPSFLSTNAVASTFVKVTIGEYSFLMPIMVCILIVGSLNGTIFVSSRFLHAAARGGFLPTFISCTNPETDSPRAALVIHLVLVFTMTFTADLHALINYIGFAQWSQRGITMVVLFWIRYKHASRQNANVIRAPLIVPILFFLICSGLTVVTVVEDTKSALLCVIVLLVTYVIYIIFIYDKALPSQKWYRGYAEKADSAFTSIFQVMLDTMPQKLQMINEPEIDQQNASPKPIENSKATDSINGKRSDKRRRVGAAQKVGPITS</sequence>
<accession>A0AAD4R0Y8</accession>
<evidence type="ECO:0000256" key="4">
    <source>
        <dbReference type="ARBA" id="ARBA00023136"/>
    </source>
</evidence>
<dbReference type="GO" id="GO:0015179">
    <property type="term" value="F:L-amino acid transmembrane transporter activity"/>
    <property type="evidence" value="ECO:0007669"/>
    <property type="project" value="TreeGrafter"/>
</dbReference>
<dbReference type="AlphaFoldDB" id="A0AAD4R0Y8"/>
<evidence type="ECO:0000256" key="2">
    <source>
        <dbReference type="ARBA" id="ARBA00022692"/>
    </source>
</evidence>
<evidence type="ECO:0000313" key="7">
    <source>
        <dbReference type="EMBL" id="KAI1702738.1"/>
    </source>
</evidence>
<evidence type="ECO:0000313" key="8">
    <source>
        <dbReference type="Proteomes" id="UP001201812"/>
    </source>
</evidence>
<comment type="subcellular location">
    <subcellularLocation>
        <location evidence="1">Membrane</location>
        <topology evidence="1">Multi-pass membrane protein</topology>
    </subcellularLocation>
</comment>
<evidence type="ECO:0000256" key="5">
    <source>
        <dbReference type="SAM" id="MobiDB-lite"/>
    </source>
</evidence>
<comment type="caution">
    <text evidence="7">The sequence shown here is derived from an EMBL/GenBank/DDBJ whole genome shotgun (WGS) entry which is preliminary data.</text>
</comment>
<feature type="transmembrane region" description="Helical" evidence="6">
    <location>
        <begin position="305"/>
        <end position="325"/>
    </location>
</feature>
<feature type="transmembrane region" description="Helical" evidence="6">
    <location>
        <begin position="148"/>
        <end position="167"/>
    </location>
</feature>
<dbReference type="GO" id="GO:0016020">
    <property type="term" value="C:membrane"/>
    <property type="evidence" value="ECO:0007669"/>
    <property type="project" value="UniProtKB-SubCell"/>
</dbReference>
<feature type="transmembrane region" description="Helical" evidence="6">
    <location>
        <begin position="439"/>
        <end position="459"/>
    </location>
</feature>
<dbReference type="EMBL" id="JAKKPZ010000094">
    <property type="protein sequence ID" value="KAI1702738.1"/>
    <property type="molecule type" value="Genomic_DNA"/>
</dbReference>
<evidence type="ECO:0000256" key="1">
    <source>
        <dbReference type="ARBA" id="ARBA00004141"/>
    </source>
</evidence>
<feature type="transmembrane region" description="Helical" evidence="6">
    <location>
        <begin position="97"/>
        <end position="119"/>
    </location>
</feature>
<feature type="transmembrane region" description="Helical" evidence="6">
    <location>
        <begin position="355"/>
        <end position="371"/>
    </location>
</feature>
<protein>
    <submittedName>
        <fullName evidence="7">Amino acid permease domain-containing protein</fullName>
    </submittedName>
</protein>
<dbReference type="PIRSF" id="PIRSF006060">
    <property type="entry name" value="AA_transporter"/>
    <property type="match status" value="1"/>
</dbReference>
<keyword evidence="2 6" id="KW-0812">Transmembrane</keyword>
<keyword evidence="8" id="KW-1185">Reference proteome</keyword>
<evidence type="ECO:0000256" key="6">
    <source>
        <dbReference type="SAM" id="Phobius"/>
    </source>
</evidence>
<feature type="transmembrane region" description="Helical" evidence="6">
    <location>
        <begin position="27"/>
        <end position="48"/>
    </location>
</feature>